<feature type="compositionally biased region" description="Low complexity" evidence="1">
    <location>
        <begin position="158"/>
        <end position="170"/>
    </location>
</feature>
<dbReference type="GO" id="GO:0030154">
    <property type="term" value="P:cell differentiation"/>
    <property type="evidence" value="ECO:0007669"/>
    <property type="project" value="TreeGrafter"/>
</dbReference>
<feature type="region of interest" description="Disordered" evidence="1">
    <location>
        <begin position="108"/>
        <end position="174"/>
    </location>
</feature>
<dbReference type="AlphaFoldDB" id="A0A2P4SRS5"/>
<evidence type="ECO:0000256" key="1">
    <source>
        <dbReference type="SAM" id="MobiDB-lite"/>
    </source>
</evidence>
<dbReference type="Proteomes" id="UP000237246">
    <property type="component" value="Unassembled WGS sequence"/>
</dbReference>
<accession>A0A2P4SRS5</accession>
<evidence type="ECO:0000313" key="2">
    <source>
        <dbReference type="EMBL" id="POI26805.1"/>
    </source>
</evidence>
<feature type="non-terminal residue" evidence="2">
    <location>
        <position position="260"/>
    </location>
</feature>
<dbReference type="OrthoDB" id="9906533at2759"/>
<sequence length="260" mass="28454">MDGMGVLCWLSTSPKPSAALAGSAVPHFPLVLLTATSNLDLESKKAAPTKLSWQQPVNVFLAAGRPPGMEQLHQEAQLNLQSLLQGTGALLEEYEEQYAESRVTGQTFRAAGHPSPSTPTEPSPRPLPSKRLEFVLMPPSRRADEEESSSASTLGVRPPDTSLSLPTTPDKQTAWPRAFPLPTVEEKQWHQSCSVQTNVVPINVSAIRYGVFVLATGQHFARHASARHSLFNTETAMNPKSTLRRRRTIIGFPNMSLRDQ</sequence>
<proteinExistence type="predicted"/>
<dbReference type="InterPro" id="IPR024845">
    <property type="entry name" value="NHS-like"/>
</dbReference>
<dbReference type="Pfam" id="PF15273">
    <property type="entry name" value="NHS"/>
    <property type="match status" value="1"/>
</dbReference>
<gene>
    <name evidence="2" type="ORF">CIB84_009446</name>
</gene>
<dbReference type="PANTHER" id="PTHR23039:SF2">
    <property type="entry name" value="NHS-LIKE PROTEIN 2"/>
    <property type="match status" value="1"/>
</dbReference>
<name>A0A2P4SRS5_BAMTH</name>
<organism evidence="2 3">
    <name type="scientific">Bambusicola thoracicus</name>
    <name type="common">Chinese bamboo-partridge</name>
    <name type="synonym">Perdix thoracica</name>
    <dbReference type="NCBI Taxonomy" id="9083"/>
    <lineage>
        <taxon>Eukaryota</taxon>
        <taxon>Metazoa</taxon>
        <taxon>Chordata</taxon>
        <taxon>Craniata</taxon>
        <taxon>Vertebrata</taxon>
        <taxon>Euteleostomi</taxon>
        <taxon>Archelosauria</taxon>
        <taxon>Archosauria</taxon>
        <taxon>Dinosauria</taxon>
        <taxon>Saurischia</taxon>
        <taxon>Theropoda</taxon>
        <taxon>Coelurosauria</taxon>
        <taxon>Aves</taxon>
        <taxon>Neognathae</taxon>
        <taxon>Galloanserae</taxon>
        <taxon>Galliformes</taxon>
        <taxon>Phasianidae</taxon>
        <taxon>Perdicinae</taxon>
        <taxon>Bambusicola</taxon>
    </lineage>
</organism>
<feature type="compositionally biased region" description="Pro residues" evidence="1">
    <location>
        <begin position="116"/>
        <end position="127"/>
    </location>
</feature>
<dbReference type="EMBL" id="PPHD01026840">
    <property type="protein sequence ID" value="POI26805.1"/>
    <property type="molecule type" value="Genomic_DNA"/>
</dbReference>
<comment type="caution">
    <text evidence="2">The sequence shown here is derived from an EMBL/GenBank/DDBJ whole genome shotgun (WGS) entry which is preliminary data.</text>
</comment>
<protein>
    <submittedName>
        <fullName evidence="2">Uncharacterized protein</fullName>
    </submittedName>
</protein>
<evidence type="ECO:0000313" key="3">
    <source>
        <dbReference type="Proteomes" id="UP000237246"/>
    </source>
</evidence>
<keyword evidence="3" id="KW-1185">Reference proteome</keyword>
<dbReference type="PANTHER" id="PTHR23039">
    <property type="entry name" value="NANCE-HORAN SYNDROME PROTEIN"/>
    <property type="match status" value="1"/>
</dbReference>
<reference evidence="2 3" key="1">
    <citation type="submission" date="2018-01" db="EMBL/GenBank/DDBJ databases">
        <title>Comparison of the Chinese Bamboo Partridge and Red Junglefowl genome sequences highlights the importance of demography in genome evolution.</title>
        <authorList>
            <person name="Tiley G.P."/>
            <person name="Kimball R.T."/>
            <person name="Braun E.L."/>
            <person name="Burleigh J.G."/>
        </authorList>
    </citation>
    <scope>NUCLEOTIDE SEQUENCE [LARGE SCALE GENOMIC DNA]</scope>
    <source>
        <strain evidence="2">RTK389</strain>
        <tissue evidence="2">Blood</tissue>
    </source>
</reference>